<dbReference type="PANTHER" id="PTHR43329">
    <property type="entry name" value="EPOXIDE HYDROLASE"/>
    <property type="match status" value="1"/>
</dbReference>
<evidence type="ECO:0000259" key="2">
    <source>
        <dbReference type="Pfam" id="PF00561"/>
    </source>
</evidence>
<dbReference type="Gene3D" id="3.40.50.1820">
    <property type="entry name" value="alpha/beta hydrolase"/>
    <property type="match status" value="1"/>
</dbReference>
<dbReference type="EMBL" id="VCQU01000007">
    <property type="protein sequence ID" value="NMN97309.1"/>
    <property type="molecule type" value="Genomic_DNA"/>
</dbReference>
<proteinExistence type="predicted"/>
<keyword evidence="1 3" id="KW-0378">Hydrolase</keyword>
<keyword evidence="4" id="KW-1185">Reference proteome</keyword>
<dbReference type="PRINTS" id="PR00412">
    <property type="entry name" value="EPOXHYDRLASE"/>
</dbReference>
<dbReference type="PRINTS" id="PR00111">
    <property type="entry name" value="ABHYDROLASE"/>
</dbReference>
<evidence type="ECO:0000256" key="1">
    <source>
        <dbReference type="ARBA" id="ARBA00022801"/>
    </source>
</evidence>
<accession>A0A848KG89</accession>
<gene>
    <name evidence="3" type="ORF">FGL95_19915</name>
</gene>
<dbReference type="GO" id="GO:0016787">
    <property type="term" value="F:hydrolase activity"/>
    <property type="evidence" value="ECO:0007669"/>
    <property type="project" value="UniProtKB-KW"/>
</dbReference>
<feature type="domain" description="AB hydrolase-1" evidence="2">
    <location>
        <begin position="22"/>
        <end position="270"/>
    </location>
</feature>
<evidence type="ECO:0000313" key="3">
    <source>
        <dbReference type="EMBL" id="NMN97309.1"/>
    </source>
</evidence>
<dbReference type="InterPro" id="IPR029058">
    <property type="entry name" value="AB_hydrolase_fold"/>
</dbReference>
<dbReference type="Pfam" id="PF00561">
    <property type="entry name" value="Abhydrolase_1"/>
    <property type="match status" value="1"/>
</dbReference>
<dbReference type="SUPFAM" id="SSF53474">
    <property type="entry name" value="alpha/beta-Hydrolases"/>
    <property type="match status" value="1"/>
</dbReference>
<protein>
    <submittedName>
        <fullName evidence="3">Alpha/beta hydrolase</fullName>
    </submittedName>
</protein>
<reference evidence="3 4" key="2">
    <citation type="submission" date="2020-06" db="EMBL/GenBank/DDBJ databases">
        <title>Antribacter stalactiti gen. nov., sp. nov., a new member of the family Nacardiaceae isolated from a cave.</title>
        <authorList>
            <person name="Kim I.S."/>
        </authorList>
    </citation>
    <scope>NUCLEOTIDE SEQUENCE [LARGE SCALE GENOMIC DNA]</scope>
    <source>
        <strain evidence="3 4">YC2-7</strain>
    </source>
</reference>
<dbReference type="AlphaFoldDB" id="A0A848KG89"/>
<dbReference type="Proteomes" id="UP000535543">
    <property type="component" value="Unassembled WGS sequence"/>
</dbReference>
<dbReference type="InterPro" id="IPR000639">
    <property type="entry name" value="Epox_hydrolase-like"/>
</dbReference>
<sequence>MRAFDIETSRARIHGVVGGSGPPLLLLHGIPETHVMWDDVAARLADRFTVVATDLRGFGDSSAPADIEYSMRSLAHDQVEVMAALGFGEFAVAGHDRGARCAYRMAIDHPDRVRRLAVLDIVPTGDAFERADQRFAIGYWVWTFLAAPAPVPETLIGGAPEQFVDHMLDAWSGAGFAFPRASRDRYVAQFRDPGRVRAICAQYRSAATVDTQLDLEDRTRQPIRCPTLVLWSETGPVAEWYEPLSIWREWAGAVEGSAIPAGHFLPEEAPDLVADRFARFFAPR</sequence>
<evidence type="ECO:0000313" key="4">
    <source>
        <dbReference type="Proteomes" id="UP000535543"/>
    </source>
</evidence>
<dbReference type="InterPro" id="IPR000073">
    <property type="entry name" value="AB_hydrolase_1"/>
</dbReference>
<name>A0A848KG89_9NOCA</name>
<reference evidence="3 4" key="1">
    <citation type="submission" date="2019-05" db="EMBL/GenBank/DDBJ databases">
        <authorList>
            <person name="Lee S.D."/>
        </authorList>
    </citation>
    <scope>NUCLEOTIDE SEQUENCE [LARGE SCALE GENOMIC DNA]</scope>
    <source>
        <strain evidence="3 4">YC2-7</strain>
    </source>
</reference>
<organism evidence="3 4">
    <name type="scientific">Antrihabitans stalactiti</name>
    <dbReference type="NCBI Taxonomy" id="2584121"/>
    <lineage>
        <taxon>Bacteria</taxon>
        <taxon>Bacillati</taxon>
        <taxon>Actinomycetota</taxon>
        <taxon>Actinomycetes</taxon>
        <taxon>Mycobacteriales</taxon>
        <taxon>Nocardiaceae</taxon>
        <taxon>Antrihabitans</taxon>
    </lineage>
</organism>
<dbReference type="RefSeq" id="WP_169590084.1">
    <property type="nucleotide sequence ID" value="NZ_VCQU01000007.1"/>
</dbReference>
<comment type="caution">
    <text evidence="3">The sequence shown here is derived from an EMBL/GenBank/DDBJ whole genome shotgun (WGS) entry which is preliminary data.</text>
</comment>